<evidence type="ECO:0000313" key="8">
    <source>
        <dbReference type="EMBL" id="KKW42121.1"/>
    </source>
</evidence>
<feature type="transmembrane region" description="Helical" evidence="7">
    <location>
        <begin position="132"/>
        <end position="152"/>
    </location>
</feature>
<dbReference type="Proteomes" id="UP000033870">
    <property type="component" value="Unassembled WGS sequence"/>
</dbReference>
<proteinExistence type="inferred from homology"/>
<keyword evidence="4 7" id="KW-0812">Transmembrane</keyword>
<organism evidence="8 9">
    <name type="scientific">Candidatus Magasanikbacteria bacterium GW2011_GWA2_56_11</name>
    <dbReference type="NCBI Taxonomy" id="1619044"/>
    <lineage>
        <taxon>Bacteria</taxon>
        <taxon>Candidatus Magasanikiibacteriota</taxon>
    </lineage>
</organism>
<sequence>MIQRFADWLVYSLFNFDSAAKIGSSVNFFVYDTIKIYLLVLIVIAVIAFIRTFLPPHKLKKAFGKQKFGVGNISASILGAVTPFCSCSSIPVFVGFLKAEIPLGIAFSFIITSPLVNEVVFVLIGGTFGWKIAVFYALAGIILGVVAGLAIGKMKLDKEIVLEFSDNSGGNPGSGYLPKSMEGKIQYSLNETYITFKKLWLVIAIGVAVGAGIHGYVPAEFFKQYFNINSLLAVPVATLAGIPIYAGCSTLVPIVFALTAQGMPLGTALAFMMAVAGLSLPEAIMLKKVMTLKLLAIFFGTVAAGIMFIGYWFNLVAW</sequence>
<dbReference type="PANTHER" id="PTHR42775:SF2">
    <property type="entry name" value="PERMEASE"/>
    <property type="match status" value="1"/>
</dbReference>
<feature type="transmembrane region" description="Helical" evidence="7">
    <location>
        <begin position="103"/>
        <end position="125"/>
    </location>
</feature>
<dbReference type="PANTHER" id="PTHR42775">
    <property type="entry name" value="PERMEASE RV2963-RELATED"/>
    <property type="match status" value="1"/>
</dbReference>
<feature type="transmembrane region" description="Helical" evidence="7">
    <location>
        <begin position="199"/>
        <end position="219"/>
    </location>
</feature>
<evidence type="ECO:0000313" key="9">
    <source>
        <dbReference type="Proteomes" id="UP000033870"/>
    </source>
</evidence>
<dbReference type="STRING" id="1619044.UY92_C0010G0037"/>
<accession>A0A0G1YFY2</accession>
<comment type="subcellular location">
    <subcellularLocation>
        <location evidence="1">Cell membrane</location>
        <topology evidence="1">Multi-pass membrane protein</topology>
    </subcellularLocation>
</comment>
<evidence type="ECO:0000256" key="5">
    <source>
        <dbReference type="ARBA" id="ARBA00022989"/>
    </source>
</evidence>
<gene>
    <name evidence="8" type="ORF">UY92_C0010G0037</name>
</gene>
<feature type="transmembrane region" description="Helical" evidence="7">
    <location>
        <begin position="75"/>
        <end position="97"/>
    </location>
</feature>
<feature type="transmembrane region" description="Helical" evidence="7">
    <location>
        <begin position="262"/>
        <end position="280"/>
    </location>
</feature>
<name>A0A0G1YFY2_9BACT</name>
<dbReference type="PATRIC" id="fig|1619044.3.peg.782"/>
<evidence type="ECO:0000256" key="4">
    <source>
        <dbReference type="ARBA" id="ARBA00022692"/>
    </source>
</evidence>
<dbReference type="GO" id="GO:0005886">
    <property type="term" value="C:plasma membrane"/>
    <property type="evidence" value="ECO:0007669"/>
    <property type="project" value="UniProtKB-SubCell"/>
</dbReference>
<comment type="similarity">
    <text evidence="2">Belongs to the UPF0718 family.</text>
</comment>
<dbReference type="AlphaFoldDB" id="A0A0G1YFY2"/>
<feature type="transmembrane region" description="Helical" evidence="7">
    <location>
        <begin position="292"/>
        <end position="313"/>
    </location>
</feature>
<feature type="transmembrane region" description="Helical" evidence="7">
    <location>
        <begin position="34"/>
        <end position="54"/>
    </location>
</feature>
<evidence type="ECO:0000256" key="1">
    <source>
        <dbReference type="ARBA" id="ARBA00004651"/>
    </source>
</evidence>
<dbReference type="Pfam" id="PF03773">
    <property type="entry name" value="ArsP_1"/>
    <property type="match status" value="1"/>
</dbReference>
<dbReference type="EMBL" id="LCRX01000010">
    <property type="protein sequence ID" value="KKW42121.1"/>
    <property type="molecule type" value="Genomic_DNA"/>
</dbReference>
<evidence type="ECO:0000256" key="7">
    <source>
        <dbReference type="SAM" id="Phobius"/>
    </source>
</evidence>
<evidence type="ECO:0000256" key="6">
    <source>
        <dbReference type="ARBA" id="ARBA00023136"/>
    </source>
</evidence>
<keyword evidence="3" id="KW-1003">Cell membrane</keyword>
<evidence type="ECO:0000256" key="2">
    <source>
        <dbReference type="ARBA" id="ARBA00006386"/>
    </source>
</evidence>
<reference evidence="8 9" key="1">
    <citation type="journal article" date="2015" name="Nature">
        <title>rRNA introns, odd ribosomes, and small enigmatic genomes across a large radiation of phyla.</title>
        <authorList>
            <person name="Brown C.T."/>
            <person name="Hug L.A."/>
            <person name="Thomas B.C."/>
            <person name="Sharon I."/>
            <person name="Castelle C.J."/>
            <person name="Singh A."/>
            <person name="Wilkins M.J."/>
            <person name="Williams K.H."/>
            <person name="Banfield J.F."/>
        </authorList>
    </citation>
    <scope>NUCLEOTIDE SEQUENCE [LARGE SCALE GENOMIC DNA]</scope>
</reference>
<protein>
    <submittedName>
        <fullName evidence="8">Permease</fullName>
    </submittedName>
</protein>
<keyword evidence="6 7" id="KW-0472">Membrane</keyword>
<comment type="caution">
    <text evidence="8">The sequence shown here is derived from an EMBL/GenBank/DDBJ whole genome shotgun (WGS) entry which is preliminary data.</text>
</comment>
<feature type="transmembrane region" description="Helical" evidence="7">
    <location>
        <begin position="231"/>
        <end position="256"/>
    </location>
</feature>
<evidence type="ECO:0000256" key="3">
    <source>
        <dbReference type="ARBA" id="ARBA00022475"/>
    </source>
</evidence>
<dbReference type="InterPro" id="IPR005524">
    <property type="entry name" value="DUF318"/>
</dbReference>
<dbReference type="InterPro" id="IPR053166">
    <property type="entry name" value="UPF0718_permease"/>
</dbReference>
<keyword evidence="5 7" id="KW-1133">Transmembrane helix</keyword>